<dbReference type="Proteomes" id="UP000504844">
    <property type="component" value="Chromosome"/>
</dbReference>
<keyword evidence="9" id="KW-1185">Reference proteome</keyword>
<evidence type="ECO:0000256" key="3">
    <source>
        <dbReference type="ARBA" id="ARBA00023015"/>
    </source>
</evidence>
<dbReference type="GO" id="GO:0006355">
    <property type="term" value="P:regulation of DNA-templated transcription"/>
    <property type="evidence" value="ECO:0007669"/>
    <property type="project" value="TreeGrafter"/>
</dbReference>
<dbReference type="SUPFAM" id="SSF52172">
    <property type="entry name" value="CheY-like"/>
    <property type="match status" value="1"/>
</dbReference>
<evidence type="ECO:0000256" key="4">
    <source>
        <dbReference type="ARBA" id="ARBA00023125"/>
    </source>
</evidence>
<dbReference type="PANTHER" id="PTHR48111:SF1">
    <property type="entry name" value="TWO-COMPONENT RESPONSE REGULATOR ORR33"/>
    <property type="match status" value="1"/>
</dbReference>
<dbReference type="EMBL" id="CP054143">
    <property type="protein sequence ID" value="QKJ66597.1"/>
    <property type="molecule type" value="Genomic_DNA"/>
</dbReference>
<feature type="domain" description="Response regulatory" evidence="7">
    <location>
        <begin position="31"/>
        <end position="150"/>
    </location>
</feature>
<dbReference type="InterPro" id="IPR011990">
    <property type="entry name" value="TPR-like_helical_dom_sf"/>
</dbReference>
<accession>A0A6M8SXY6</accession>
<evidence type="ECO:0000256" key="6">
    <source>
        <dbReference type="PROSITE-ProRule" id="PRU00169"/>
    </source>
</evidence>
<dbReference type="SMART" id="SM00448">
    <property type="entry name" value="REC"/>
    <property type="match status" value="1"/>
</dbReference>
<dbReference type="Gene3D" id="3.40.50.2300">
    <property type="match status" value="1"/>
</dbReference>
<dbReference type="PANTHER" id="PTHR48111">
    <property type="entry name" value="REGULATOR OF RPOS"/>
    <property type="match status" value="1"/>
</dbReference>
<dbReference type="GO" id="GO:0000976">
    <property type="term" value="F:transcription cis-regulatory region binding"/>
    <property type="evidence" value="ECO:0007669"/>
    <property type="project" value="TreeGrafter"/>
</dbReference>
<evidence type="ECO:0000259" key="7">
    <source>
        <dbReference type="PROSITE" id="PS50110"/>
    </source>
</evidence>
<dbReference type="InterPro" id="IPR039420">
    <property type="entry name" value="WalR-like"/>
</dbReference>
<dbReference type="Pfam" id="PF00072">
    <property type="entry name" value="Response_reg"/>
    <property type="match status" value="1"/>
</dbReference>
<dbReference type="Gene3D" id="1.25.40.10">
    <property type="entry name" value="Tetratricopeptide repeat domain"/>
    <property type="match status" value="3"/>
</dbReference>
<dbReference type="InterPro" id="IPR011006">
    <property type="entry name" value="CheY-like_superfamily"/>
</dbReference>
<dbReference type="Pfam" id="PF13432">
    <property type="entry name" value="TPR_16"/>
    <property type="match status" value="1"/>
</dbReference>
<evidence type="ECO:0000256" key="1">
    <source>
        <dbReference type="ARBA" id="ARBA00022553"/>
    </source>
</evidence>
<dbReference type="GO" id="GO:0032993">
    <property type="term" value="C:protein-DNA complex"/>
    <property type="evidence" value="ECO:0007669"/>
    <property type="project" value="TreeGrafter"/>
</dbReference>
<dbReference type="InterPro" id="IPR019734">
    <property type="entry name" value="TPR_rpt"/>
</dbReference>
<name>A0A6M8SXY6_9NEIS</name>
<dbReference type="InterPro" id="IPR001789">
    <property type="entry name" value="Sig_transdc_resp-reg_receiver"/>
</dbReference>
<reference evidence="8 9" key="1">
    <citation type="submission" date="2020-05" db="EMBL/GenBank/DDBJ databases">
        <title>Complete genome sequence of Deefgea sp. D17.</title>
        <authorList>
            <person name="Bae J.-W."/>
            <person name="Han J.E."/>
        </authorList>
    </citation>
    <scope>NUCLEOTIDE SEQUENCE [LARGE SCALE GENOMIC DNA]</scope>
    <source>
        <strain evidence="8 9">D17</strain>
    </source>
</reference>
<organism evidence="8 9">
    <name type="scientific">Deefgea piscis</name>
    <dbReference type="NCBI Taxonomy" id="2739061"/>
    <lineage>
        <taxon>Bacteria</taxon>
        <taxon>Pseudomonadati</taxon>
        <taxon>Pseudomonadota</taxon>
        <taxon>Betaproteobacteria</taxon>
        <taxon>Neisseriales</taxon>
        <taxon>Chitinibacteraceae</taxon>
        <taxon>Deefgea</taxon>
    </lineage>
</organism>
<gene>
    <name evidence="8" type="ORF">HQN60_07695</name>
</gene>
<evidence type="ECO:0000313" key="9">
    <source>
        <dbReference type="Proteomes" id="UP000504844"/>
    </source>
</evidence>
<keyword evidence="1" id="KW-0597">Phosphoprotein</keyword>
<dbReference type="PROSITE" id="PS50110">
    <property type="entry name" value="RESPONSE_REGULATORY"/>
    <property type="match status" value="1"/>
</dbReference>
<evidence type="ECO:0000256" key="5">
    <source>
        <dbReference type="ARBA" id="ARBA00023163"/>
    </source>
</evidence>
<comment type="caution">
    <text evidence="6">Lacks conserved residue(s) required for the propagation of feature annotation.</text>
</comment>
<evidence type="ECO:0000256" key="2">
    <source>
        <dbReference type="ARBA" id="ARBA00023012"/>
    </source>
</evidence>
<dbReference type="GO" id="GO:0000156">
    <property type="term" value="F:phosphorelay response regulator activity"/>
    <property type="evidence" value="ECO:0007669"/>
    <property type="project" value="TreeGrafter"/>
</dbReference>
<keyword evidence="3" id="KW-0805">Transcription regulation</keyword>
<dbReference type="GO" id="GO:0005829">
    <property type="term" value="C:cytosol"/>
    <property type="evidence" value="ECO:0007669"/>
    <property type="project" value="TreeGrafter"/>
</dbReference>
<keyword evidence="5" id="KW-0804">Transcription</keyword>
<dbReference type="SUPFAM" id="SSF48452">
    <property type="entry name" value="TPR-like"/>
    <property type="match status" value="1"/>
</dbReference>
<dbReference type="Pfam" id="PF13174">
    <property type="entry name" value="TPR_6"/>
    <property type="match status" value="1"/>
</dbReference>
<dbReference type="KEGG" id="dee:HQN60_07695"/>
<protein>
    <submittedName>
        <fullName evidence="8">Response regulator</fullName>
    </submittedName>
</protein>
<sequence length="559" mass="61299">MSKVRPYSFTQRAAIDEPVATSGVRDFSQYKILVIDHVSAMRMTLGMMLGQFGAKEIEYASRSDEALAQMRGCAYDIILCAYDLGHGFDGLYVFEAARRYGALKASSVFILLTAERQSGKVIGAAELAPDAILLKPFTGEVLYARIERALHKKSPFQPIDAAYIANDFLRAIQLCEFASKENPAQAIDFLRMKVHLLLRIGDWKTVRDLARTELVEHDWPWLKMALGKALLQLKEYTEAQQIFQQLINQYPLILAAYDGLAQTFSATHDLAAAKQTLQAACERSPMLARRRELGEVAIAAEDWPLAETALSDSIRMARFSFVPQVSDYAALAEVQLRRGDVAAARQTAGQIRQDFPRSDDRILADVLESNVALKLGETSKARTLLDTALKAASSAPSATLGLALAQSCLGLNRMAEAQTLTRAVLQNRHDDPKLAAQVARVFKSQGQEAEALRLIEATAADIVQLNNEAVALAQAGDLTAAAERFLAALQDMPNNLQILLNTVNALLALVNQLGGHAGYLQQAGELLIRVQALDPTSGRALQLAEIYRKTQRRFALSST</sequence>
<keyword evidence="2" id="KW-0902">Two-component regulatory system</keyword>
<dbReference type="AlphaFoldDB" id="A0A6M8SXY6"/>
<dbReference type="RefSeq" id="WP_173533101.1">
    <property type="nucleotide sequence ID" value="NZ_CP054143.1"/>
</dbReference>
<proteinExistence type="predicted"/>
<keyword evidence="4" id="KW-0238">DNA-binding</keyword>
<evidence type="ECO:0000313" key="8">
    <source>
        <dbReference type="EMBL" id="QKJ66597.1"/>
    </source>
</evidence>